<gene>
    <name evidence="2" type="ORF">BDA96_08G202700</name>
</gene>
<reference evidence="2" key="1">
    <citation type="journal article" date="2019" name="BMC Genomics">
        <title>A new reference genome for Sorghum bicolor reveals high levels of sequence similarity between sweet and grain genotypes: implications for the genetics of sugar metabolism.</title>
        <authorList>
            <person name="Cooper E.A."/>
            <person name="Brenton Z.W."/>
            <person name="Flinn B.S."/>
            <person name="Jenkins J."/>
            <person name="Shu S."/>
            <person name="Flowers D."/>
            <person name="Luo F."/>
            <person name="Wang Y."/>
            <person name="Xia P."/>
            <person name="Barry K."/>
            <person name="Daum C."/>
            <person name="Lipzen A."/>
            <person name="Yoshinaga Y."/>
            <person name="Schmutz J."/>
            <person name="Saski C."/>
            <person name="Vermerris W."/>
            <person name="Kresovich S."/>
        </authorList>
    </citation>
    <scope>NUCLEOTIDE SEQUENCE</scope>
</reference>
<dbReference type="AlphaFoldDB" id="A0A921QK10"/>
<feature type="compositionally biased region" description="Basic and acidic residues" evidence="1">
    <location>
        <begin position="62"/>
        <end position="72"/>
    </location>
</feature>
<organism evidence="2 3">
    <name type="scientific">Sorghum bicolor</name>
    <name type="common">Sorghum</name>
    <name type="synonym">Sorghum vulgare</name>
    <dbReference type="NCBI Taxonomy" id="4558"/>
    <lineage>
        <taxon>Eukaryota</taxon>
        <taxon>Viridiplantae</taxon>
        <taxon>Streptophyta</taxon>
        <taxon>Embryophyta</taxon>
        <taxon>Tracheophyta</taxon>
        <taxon>Spermatophyta</taxon>
        <taxon>Magnoliopsida</taxon>
        <taxon>Liliopsida</taxon>
        <taxon>Poales</taxon>
        <taxon>Poaceae</taxon>
        <taxon>PACMAD clade</taxon>
        <taxon>Panicoideae</taxon>
        <taxon>Andropogonodae</taxon>
        <taxon>Andropogoneae</taxon>
        <taxon>Sorghinae</taxon>
        <taxon>Sorghum</taxon>
    </lineage>
</organism>
<accession>A0A921QK10</accession>
<evidence type="ECO:0000313" key="2">
    <source>
        <dbReference type="EMBL" id="KAG0521910.1"/>
    </source>
</evidence>
<comment type="caution">
    <text evidence="2">The sequence shown here is derived from an EMBL/GenBank/DDBJ whole genome shotgun (WGS) entry which is preliminary data.</text>
</comment>
<proteinExistence type="predicted"/>
<evidence type="ECO:0000256" key="1">
    <source>
        <dbReference type="SAM" id="MobiDB-lite"/>
    </source>
</evidence>
<feature type="region of interest" description="Disordered" evidence="1">
    <location>
        <begin position="1"/>
        <end position="90"/>
    </location>
</feature>
<protein>
    <submittedName>
        <fullName evidence="2">Uncharacterized protein</fullName>
    </submittedName>
</protein>
<reference evidence="2" key="2">
    <citation type="submission" date="2020-10" db="EMBL/GenBank/DDBJ databases">
        <authorList>
            <person name="Cooper E.A."/>
            <person name="Brenton Z.W."/>
            <person name="Flinn B.S."/>
            <person name="Jenkins J."/>
            <person name="Shu S."/>
            <person name="Flowers D."/>
            <person name="Luo F."/>
            <person name="Wang Y."/>
            <person name="Xia P."/>
            <person name="Barry K."/>
            <person name="Daum C."/>
            <person name="Lipzen A."/>
            <person name="Yoshinaga Y."/>
            <person name="Schmutz J."/>
            <person name="Saski C."/>
            <person name="Vermerris W."/>
            <person name="Kresovich S."/>
        </authorList>
    </citation>
    <scope>NUCLEOTIDE SEQUENCE</scope>
</reference>
<name>A0A921QK10_SORBI</name>
<sequence>MRSPASCEGKSRNRCRPRPTLPHPLPPYGVAAAADGAPRSRARPHPSCSCSHPRLAPIRGRQITEKEKDHRGLCPRSPTTLPLLPPRHEVAPPLKGIAKMEKALARCRRPPSSSTHPDLPSSSPVDPLLPRRCLSYMTWLAVASSPNEARAWPPLWVCFWPVHGQCGGQPGQAARGGCGGVDLQGVPPPL</sequence>
<dbReference type="Proteomes" id="UP000807115">
    <property type="component" value="Chromosome 8"/>
</dbReference>
<dbReference type="EMBL" id="CM027687">
    <property type="protein sequence ID" value="KAG0521910.1"/>
    <property type="molecule type" value="Genomic_DNA"/>
</dbReference>
<evidence type="ECO:0000313" key="3">
    <source>
        <dbReference type="Proteomes" id="UP000807115"/>
    </source>
</evidence>